<evidence type="ECO:0000313" key="1">
    <source>
        <dbReference type="EMBL" id="RQD83698.1"/>
    </source>
</evidence>
<dbReference type="SUPFAM" id="SSF102405">
    <property type="entry name" value="MCP/YpsA-like"/>
    <property type="match status" value="1"/>
</dbReference>
<proteinExistence type="predicted"/>
<dbReference type="NCBIfam" id="TIGR00725">
    <property type="entry name" value="TIGR00725 family protein"/>
    <property type="match status" value="1"/>
</dbReference>
<dbReference type="InterPro" id="IPR005268">
    <property type="entry name" value="CHP00725"/>
</dbReference>
<evidence type="ECO:0000313" key="2">
    <source>
        <dbReference type="Proteomes" id="UP000284763"/>
    </source>
</evidence>
<dbReference type="RefSeq" id="WP_259135744.1">
    <property type="nucleotide sequence ID" value="NZ_JANUCS010000024.1"/>
</dbReference>
<dbReference type="EMBL" id="QZAB01000389">
    <property type="protein sequence ID" value="RQD83698.1"/>
    <property type="molecule type" value="Genomic_DNA"/>
</dbReference>
<accession>A0A3R7WDN9</accession>
<name>A0A3R7WDN9_9EURY</name>
<reference evidence="1 2" key="1">
    <citation type="submission" date="2018-08" db="EMBL/GenBank/DDBJ databases">
        <title>The metabolism and importance of syntrophic acetate oxidation coupled to methane or sulfide production in haloalkaline environments.</title>
        <authorList>
            <person name="Timmers P.H.A."/>
            <person name="Vavourakis C.D."/>
            <person name="Sorokin D.Y."/>
            <person name="Sinninghe Damste J.S."/>
            <person name="Muyzer G."/>
            <person name="Stams A.J.M."/>
            <person name="Plugge C.M."/>
        </authorList>
    </citation>
    <scope>NUCLEOTIDE SEQUENCE [LARGE SCALE GENOMIC DNA]</scope>
    <source>
        <strain evidence="1">MSAO_Arc3</strain>
    </source>
</reference>
<dbReference type="Proteomes" id="UP000284763">
    <property type="component" value="Unassembled WGS sequence"/>
</dbReference>
<dbReference type="GO" id="GO:0005829">
    <property type="term" value="C:cytosol"/>
    <property type="evidence" value="ECO:0007669"/>
    <property type="project" value="TreeGrafter"/>
</dbReference>
<dbReference type="Pfam" id="PF18306">
    <property type="entry name" value="LDcluster4"/>
    <property type="match status" value="1"/>
</dbReference>
<dbReference type="Gene3D" id="3.40.50.450">
    <property type="match status" value="1"/>
</dbReference>
<comment type="caution">
    <text evidence="1">The sequence shown here is derived from an EMBL/GenBank/DDBJ whole genome shotgun (WGS) entry which is preliminary data.</text>
</comment>
<sequence length="150" mass="15859">MSKIQIGIIGASSCDSENYELALKVGRMVAEKGWYLVCGGTNGIMEAAAKGAKEVGGTTIGILPGEDKKDKNQYIDISIVTNMGHSRNVIIAHSSDILIAISGSYGTLSEIAIGLHLGKPVINLKCQWDIKGTICVSTPKEALDIAEELL</sequence>
<dbReference type="AlphaFoldDB" id="A0A3R7WDN9"/>
<dbReference type="InterPro" id="IPR052341">
    <property type="entry name" value="LOG_family_nucleotidases"/>
</dbReference>
<protein>
    <submittedName>
        <fullName evidence="1">TIGR00725 family protein</fullName>
    </submittedName>
</protein>
<organism evidence="1 2">
    <name type="scientific">Methanosalsum natronophilum</name>
    <dbReference type="NCBI Taxonomy" id="768733"/>
    <lineage>
        <taxon>Archaea</taxon>
        <taxon>Methanobacteriati</taxon>
        <taxon>Methanobacteriota</taxon>
        <taxon>Stenosarchaea group</taxon>
        <taxon>Methanomicrobia</taxon>
        <taxon>Methanosarcinales</taxon>
        <taxon>Methanosarcinaceae</taxon>
        <taxon>Methanosalsum</taxon>
    </lineage>
</organism>
<gene>
    <name evidence="1" type="ORF">D5R95_06155</name>
</gene>
<dbReference type="PANTHER" id="PTHR43393">
    <property type="entry name" value="CYTOKININ RIBOSIDE 5'-MONOPHOSPHATE PHOSPHORIBOHYDROLASE"/>
    <property type="match status" value="1"/>
</dbReference>
<dbReference type="PANTHER" id="PTHR43393:SF3">
    <property type="entry name" value="LYSINE DECARBOXYLASE-LIKE PROTEIN"/>
    <property type="match status" value="1"/>
</dbReference>
<dbReference type="InterPro" id="IPR041164">
    <property type="entry name" value="LDcluster4"/>
</dbReference>